<dbReference type="InterPro" id="IPR036688">
    <property type="entry name" value="MoeA_C_domain_IV_sf"/>
</dbReference>
<reference evidence="3" key="1">
    <citation type="journal article" date="2019" name="Int. J. Syst. Evol. Microbiol.">
        <title>The Global Catalogue of Microorganisms (GCM) 10K type strain sequencing project: providing services to taxonomists for standard genome sequencing and annotation.</title>
        <authorList>
            <consortium name="The Broad Institute Genomics Platform"/>
            <consortium name="The Broad Institute Genome Sequencing Center for Infectious Disease"/>
            <person name="Wu L."/>
            <person name="Ma J."/>
        </authorList>
    </citation>
    <scope>NUCLEOTIDE SEQUENCE [LARGE SCALE GENOMIC DNA]</scope>
    <source>
        <strain evidence="3">CCUG 62974</strain>
    </source>
</reference>
<keyword evidence="3" id="KW-1185">Reference proteome</keyword>
<evidence type="ECO:0000313" key="2">
    <source>
        <dbReference type="EMBL" id="MFD0887429.1"/>
    </source>
</evidence>
<evidence type="ECO:0000259" key="1">
    <source>
        <dbReference type="Pfam" id="PF03454"/>
    </source>
</evidence>
<feature type="domain" description="MoeA C-terminal" evidence="1">
    <location>
        <begin position="2"/>
        <end position="69"/>
    </location>
</feature>
<sequence>VRAVTRAPLRSPGGKRSYLRAVLTGGSVTPVTRQGSHQLAALASANALIVIGEDVTAVPEGTEVEVIPL</sequence>
<dbReference type="Proteomes" id="UP001597024">
    <property type="component" value="Unassembled WGS sequence"/>
</dbReference>
<proteinExistence type="predicted"/>
<gene>
    <name evidence="2" type="ORF">ACFQ08_23035</name>
</gene>
<dbReference type="EMBL" id="JBHTHX010000929">
    <property type="protein sequence ID" value="MFD0887429.1"/>
    <property type="molecule type" value="Genomic_DNA"/>
</dbReference>
<protein>
    <submittedName>
        <fullName evidence="2">Molybdopterin molybdenumtransferase MoeA</fullName>
    </submittedName>
</protein>
<dbReference type="InterPro" id="IPR005111">
    <property type="entry name" value="MoeA_C_domain_IV"/>
</dbReference>
<dbReference type="Pfam" id="PF03454">
    <property type="entry name" value="MoeA_C"/>
    <property type="match status" value="1"/>
</dbReference>
<feature type="non-terminal residue" evidence="2">
    <location>
        <position position="1"/>
    </location>
</feature>
<evidence type="ECO:0000313" key="3">
    <source>
        <dbReference type="Proteomes" id="UP001597024"/>
    </source>
</evidence>
<organism evidence="2 3">
    <name type="scientific">Streptosporangium algeriense</name>
    <dbReference type="NCBI Taxonomy" id="1682748"/>
    <lineage>
        <taxon>Bacteria</taxon>
        <taxon>Bacillati</taxon>
        <taxon>Actinomycetota</taxon>
        <taxon>Actinomycetes</taxon>
        <taxon>Streptosporangiales</taxon>
        <taxon>Streptosporangiaceae</taxon>
        <taxon>Streptosporangium</taxon>
    </lineage>
</organism>
<accession>A0ABW3DW66</accession>
<dbReference type="SUPFAM" id="SSF63867">
    <property type="entry name" value="MoeA C-terminal domain-like"/>
    <property type="match status" value="1"/>
</dbReference>
<name>A0ABW3DW66_9ACTN</name>
<dbReference type="Gene3D" id="2.40.340.10">
    <property type="entry name" value="MoeA, C-terminal, domain IV"/>
    <property type="match status" value="1"/>
</dbReference>
<comment type="caution">
    <text evidence="2">The sequence shown here is derived from an EMBL/GenBank/DDBJ whole genome shotgun (WGS) entry which is preliminary data.</text>
</comment>